<keyword evidence="4 6" id="KW-1133">Transmembrane helix</keyword>
<comment type="subcellular location">
    <subcellularLocation>
        <location evidence="1">Membrane</location>
        <topology evidence="1">Multi-pass membrane protein</topology>
    </subcellularLocation>
</comment>
<dbReference type="Proteomes" id="UP000887565">
    <property type="component" value="Unplaced"/>
</dbReference>
<dbReference type="GO" id="GO:0043195">
    <property type="term" value="C:terminal bouton"/>
    <property type="evidence" value="ECO:0007669"/>
    <property type="project" value="TreeGrafter"/>
</dbReference>
<dbReference type="InterPro" id="IPR036259">
    <property type="entry name" value="MFS_trans_sf"/>
</dbReference>
<protein>
    <submittedName>
        <fullName evidence="9">Major facilitator superfamily (MFS) profile domain-containing protein</fullName>
    </submittedName>
</protein>
<feature type="transmembrane region" description="Helical" evidence="6">
    <location>
        <begin position="198"/>
        <end position="219"/>
    </location>
</feature>
<dbReference type="Pfam" id="PF07690">
    <property type="entry name" value="MFS_1"/>
    <property type="match status" value="1"/>
</dbReference>
<name>A0A915KLN4_ROMCU</name>
<evidence type="ECO:0000256" key="5">
    <source>
        <dbReference type="ARBA" id="ARBA00023136"/>
    </source>
</evidence>
<reference evidence="9" key="1">
    <citation type="submission" date="2022-11" db="UniProtKB">
        <authorList>
            <consortium name="WormBaseParasite"/>
        </authorList>
    </citation>
    <scope>IDENTIFICATION</scope>
</reference>
<keyword evidence="8" id="KW-1185">Reference proteome</keyword>
<sequence length="386" mass="41924">MLLIHLSPHKYYNLPTVPFLPDYLQKLWYGDRCSHNSNATSHATNLYSRWNLSTSNTNCSRTGAFDGEANAEFGDDSAYIGLLLGSKAFVQLLSNPIVGPLSNRVGYTAPMFFGFVILFISTLTFAFAESYSMLMLARAIQGMASACCSTCGLGMLAQVYTDSKERGAALSIALGGLALGVLFGFPFGGFLYDLSGKTLPFFILAAVALMDAVLQLIFLPPKIGRQEIKGASLLKLLSDPYILITALGIVFACFCISMLEPTLPLWMKEAMGASPSTIALLFVPVTAAYLFGVHIFGPIAHKIGRWLLAFLGLLTCGIFDAVIFPEMGNIVDLRHVGVYGSVYSIADAAVCCAFAFEMKYAYKGCFQNKGFLNRFNNLEAFQENGL</sequence>
<feature type="domain" description="Major facilitator superfamily (MFS) profile" evidence="7">
    <location>
        <begin position="1"/>
        <end position="386"/>
    </location>
</feature>
<evidence type="ECO:0000256" key="3">
    <source>
        <dbReference type="ARBA" id="ARBA00022692"/>
    </source>
</evidence>
<dbReference type="InterPro" id="IPR020846">
    <property type="entry name" value="MFS_dom"/>
</dbReference>
<dbReference type="GO" id="GO:0030672">
    <property type="term" value="C:synaptic vesicle membrane"/>
    <property type="evidence" value="ECO:0007669"/>
    <property type="project" value="TreeGrafter"/>
</dbReference>
<feature type="transmembrane region" description="Helical" evidence="6">
    <location>
        <begin position="306"/>
        <end position="324"/>
    </location>
</feature>
<evidence type="ECO:0000313" key="9">
    <source>
        <dbReference type="WBParaSite" id="nRc.2.0.1.t39686-RA"/>
    </source>
</evidence>
<evidence type="ECO:0000256" key="2">
    <source>
        <dbReference type="ARBA" id="ARBA00022448"/>
    </source>
</evidence>
<feature type="transmembrane region" description="Helical" evidence="6">
    <location>
        <begin position="279"/>
        <end position="299"/>
    </location>
</feature>
<dbReference type="PANTHER" id="PTHR23506">
    <property type="entry name" value="GH10249P"/>
    <property type="match status" value="1"/>
</dbReference>
<feature type="transmembrane region" description="Helical" evidence="6">
    <location>
        <begin position="240"/>
        <end position="259"/>
    </location>
</feature>
<dbReference type="GO" id="GO:0015842">
    <property type="term" value="P:aminergic neurotransmitter loading into synaptic vesicle"/>
    <property type="evidence" value="ECO:0007669"/>
    <property type="project" value="TreeGrafter"/>
</dbReference>
<proteinExistence type="predicted"/>
<dbReference type="AlphaFoldDB" id="A0A915KLN4"/>
<dbReference type="OMA" id="EPIMPDY"/>
<accession>A0A915KLN4</accession>
<organism evidence="8 9">
    <name type="scientific">Romanomermis culicivorax</name>
    <name type="common">Nematode worm</name>
    <dbReference type="NCBI Taxonomy" id="13658"/>
    <lineage>
        <taxon>Eukaryota</taxon>
        <taxon>Metazoa</taxon>
        <taxon>Ecdysozoa</taxon>
        <taxon>Nematoda</taxon>
        <taxon>Enoplea</taxon>
        <taxon>Dorylaimia</taxon>
        <taxon>Mermithida</taxon>
        <taxon>Mermithoidea</taxon>
        <taxon>Mermithidae</taxon>
        <taxon>Romanomermis</taxon>
    </lineage>
</organism>
<dbReference type="PANTHER" id="PTHR23506:SF23">
    <property type="entry name" value="GH10249P"/>
    <property type="match status" value="1"/>
</dbReference>
<keyword evidence="5 6" id="KW-0472">Membrane</keyword>
<keyword evidence="2" id="KW-0813">Transport</keyword>
<feature type="transmembrane region" description="Helical" evidence="6">
    <location>
        <begin position="169"/>
        <end position="192"/>
    </location>
</feature>
<dbReference type="WBParaSite" id="nRc.2.0.1.t39686-RA">
    <property type="protein sequence ID" value="nRc.2.0.1.t39686-RA"/>
    <property type="gene ID" value="nRc.2.0.1.g39686"/>
</dbReference>
<evidence type="ECO:0000256" key="6">
    <source>
        <dbReference type="SAM" id="Phobius"/>
    </source>
</evidence>
<evidence type="ECO:0000256" key="4">
    <source>
        <dbReference type="ARBA" id="ARBA00022989"/>
    </source>
</evidence>
<dbReference type="InterPro" id="IPR011701">
    <property type="entry name" value="MFS"/>
</dbReference>
<evidence type="ECO:0000313" key="8">
    <source>
        <dbReference type="Proteomes" id="UP000887565"/>
    </source>
</evidence>
<feature type="transmembrane region" description="Helical" evidence="6">
    <location>
        <begin position="105"/>
        <end position="127"/>
    </location>
</feature>
<feature type="transmembrane region" description="Helical" evidence="6">
    <location>
        <begin position="336"/>
        <end position="356"/>
    </location>
</feature>
<dbReference type="GO" id="GO:0005335">
    <property type="term" value="F:serotonin:sodium:chloride symporter activity"/>
    <property type="evidence" value="ECO:0007669"/>
    <property type="project" value="TreeGrafter"/>
</dbReference>
<dbReference type="PROSITE" id="PS50850">
    <property type="entry name" value="MFS"/>
    <property type="match status" value="1"/>
</dbReference>
<dbReference type="SUPFAM" id="SSF103473">
    <property type="entry name" value="MFS general substrate transporter"/>
    <property type="match status" value="1"/>
</dbReference>
<evidence type="ECO:0000256" key="1">
    <source>
        <dbReference type="ARBA" id="ARBA00004141"/>
    </source>
</evidence>
<keyword evidence="3 6" id="KW-0812">Transmembrane</keyword>
<dbReference type="InterPro" id="IPR050930">
    <property type="entry name" value="MFS_Vesicular_Transporter"/>
</dbReference>
<evidence type="ECO:0000259" key="7">
    <source>
        <dbReference type="PROSITE" id="PS50850"/>
    </source>
</evidence>
<dbReference type="Gene3D" id="1.20.1250.20">
    <property type="entry name" value="MFS general substrate transporter like domains"/>
    <property type="match status" value="1"/>
</dbReference>